<proteinExistence type="predicted"/>
<sequence length="72" mass="8067">MLKKKLASVRKQQELEQKDGVNCATPLRIDSAALLAEVKLAPHCTAASRTFFLKAFVTFVLTLLLGLYLFVW</sequence>
<dbReference type="VEuPathDB" id="FungiDB:DD237_007369"/>
<feature type="transmembrane region" description="Helical" evidence="1">
    <location>
        <begin position="51"/>
        <end position="71"/>
    </location>
</feature>
<dbReference type="EMBL" id="QKXF01000683">
    <property type="protein sequence ID" value="RQM09601.1"/>
    <property type="molecule type" value="Genomic_DNA"/>
</dbReference>
<keyword evidence="1" id="KW-1133">Transmembrane helix</keyword>
<accession>A0A425BYA7</accession>
<keyword evidence="1" id="KW-0472">Membrane</keyword>
<dbReference type="AlphaFoldDB" id="A0A425BYA7"/>
<protein>
    <submittedName>
        <fullName evidence="2">Uncharacterized protein</fullName>
    </submittedName>
</protein>
<organism evidence="2 3">
    <name type="scientific">Peronospora effusa</name>
    <dbReference type="NCBI Taxonomy" id="542832"/>
    <lineage>
        <taxon>Eukaryota</taxon>
        <taxon>Sar</taxon>
        <taxon>Stramenopiles</taxon>
        <taxon>Oomycota</taxon>
        <taxon>Peronosporomycetes</taxon>
        <taxon>Peronosporales</taxon>
        <taxon>Peronosporaceae</taxon>
        <taxon>Peronospora</taxon>
    </lineage>
</organism>
<reference evidence="2 3" key="1">
    <citation type="submission" date="2018-06" db="EMBL/GenBank/DDBJ databases">
        <title>Comparative genomics of downy mildews reveals potential adaptations to biotrophy.</title>
        <authorList>
            <person name="Fletcher K."/>
            <person name="Klosterman S.J."/>
            <person name="Derevnina L."/>
            <person name="Martin F."/>
            <person name="Koike S."/>
            <person name="Reyes Chin-Wo S."/>
            <person name="Mou B."/>
            <person name="Michelmore R."/>
        </authorList>
    </citation>
    <scope>NUCLEOTIDE SEQUENCE [LARGE SCALE GENOMIC DNA]</scope>
    <source>
        <strain evidence="2 3">R13</strain>
    </source>
</reference>
<comment type="caution">
    <text evidence="2">The sequence shown here is derived from an EMBL/GenBank/DDBJ whole genome shotgun (WGS) entry which is preliminary data.</text>
</comment>
<gene>
    <name evidence="2" type="ORF">DD237_007369</name>
</gene>
<evidence type="ECO:0000313" key="2">
    <source>
        <dbReference type="EMBL" id="RQM09601.1"/>
    </source>
</evidence>
<evidence type="ECO:0000256" key="1">
    <source>
        <dbReference type="SAM" id="Phobius"/>
    </source>
</evidence>
<evidence type="ECO:0000313" key="3">
    <source>
        <dbReference type="Proteomes" id="UP000286097"/>
    </source>
</evidence>
<dbReference type="Proteomes" id="UP000286097">
    <property type="component" value="Unassembled WGS sequence"/>
</dbReference>
<name>A0A425BYA7_9STRA</name>
<keyword evidence="1" id="KW-0812">Transmembrane</keyword>